<gene>
    <name evidence="1" type="ORF">PLEPLA_LOCUS42050</name>
</gene>
<sequence>MIFDPRVVKVHNLVIINLCATSPATHSLIPSRISTLVMLPVIGRPTPRFSCLTVSLSERGGGVGDPCGRMLLLRQLRLPLRVCAGELELSQPGSPGDACVPHCSALCTPTCQDLQASLHPASPAFSCLVSNKLCSIPINYHSVSASGSDP</sequence>
<dbReference type="AlphaFoldDB" id="A0A9N7VTX1"/>
<dbReference type="EMBL" id="CADEAL010004205">
    <property type="protein sequence ID" value="CAB1454286.1"/>
    <property type="molecule type" value="Genomic_DNA"/>
</dbReference>
<evidence type="ECO:0000313" key="2">
    <source>
        <dbReference type="Proteomes" id="UP001153269"/>
    </source>
</evidence>
<evidence type="ECO:0000313" key="1">
    <source>
        <dbReference type="EMBL" id="CAB1454286.1"/>
    </source>
</evidence>
<reference evidence="1" key="1">
    <citation type="submission" date="2020-03" db="EMBL/GenBank/DDBJ databases">
        <authorList>
            <person name="Weist P."/>
        </authorList>
    </citation>
    <scope>NUCLEOTIDE SEQUENCE</scope>
</reference>
<organism evidence="1 2">
    <name type="scientific">Pleuronectes platessa</name>
    <name type="common">European plaice</name>
    <dbReference type="NCBI Taxonomy" id="8262"/>
    <lineage>
        <taxon>Eukaryota</taxon>
        <taxon>Metazoa</taxon>
        <taxon>Chordata</taxon>
        <taxon>Craniata</taxon>
        <taxon>Vertebrata</taxon>
        <taxon>Euteleostomi</taxon>
        <taxon>Actinopterygii</taxon>
        <taxon>Neopterygii</taxon>
        <taxon>Teleostei</taxon>
        <taxon>Neoteleostei</taxon>
        <taxon>Acanthomorphata</taxon>
        <taxon>Carangaria</taxon>
        <taxon>Pleuronectiformes</taxon>
        <taxon>Pleuronectoidei</taxon>
        <taxon>Pleuronectidae</taxon>
        <taxon>Pleuronectes</taxon>
    </lineage>
</organism>
<proteinExistence type="predicted"/>
<accession>A0A9N7VTX1</accession>
<keyword evidence="2" id="KW-1185">Reference proteome</keyword>
<name>A0A9N7VTX1_PLEPL</name>
<protein>
    <submittedName>
        <fullName evidence="1">Uncharacterized protein</fullName>
    </submittedName>
</protein>
<dbReference type="Proteomes" id="UP001153269">
    <property type="component" value="Unassembled WGS sequence"/>
</dbReference>
<comment type="caution">
    <text evidence="1">The sequence shown here is derived from an EMBL/GenBank/DDBJ whole genome shotgun (WGS) entry which is preliminary data.</text>
</comment>